<dbReference type="Proteomes" id="UP000003460">
    <property type="component" value="Unassembled WGS sequence"/>
</dbReference>
<evidence type="ECO:0000313" key="2">
    <source>
        <dbReference type="Proteomes" id="UP000003460"/>
    </source>
</evidence>
<name>C9LJ22_9BACT</name>
<dbReference type="STRING" id="626522.GCWU000325_02235"/>
<protein>
    <submittedName>
        <fullName evidence="1">Uncharacterized protein</fullName>
    </submittedName>
</protein>
<sequence>MLFYRFKLFMSGAHSSARRESWLALSLAHRFKTDEFSGLALLAHPFSRWAEAHVDAFDVLSLVVILFVHCADASDRGAKRAEVAQANAYAVGQAVHQFKLEGIEEAFYVGRGHRRALFEQTQEVATLDGLHAGQLGVKLFFISFARVRAAH</sequence>
<dbReference type="HOGENOM" id="CLU_1729736_0_0_10"/>
<organism evidence="1 2">
    <name type="scientific">Alloprevotella tannerae ATCC 51259</name>
    <dbReference type="NCBI Taxonomy" id="626522"/>
    <lineage>
        <taxon>Bacteria</taxon>
        <taxon>Pseudomonadati</taxon>
        <taxon>Bacteroidota</taxon>
        <taxon>Bacteroidia</taxon>
        <taxon>Bacteroidales</taxon>
        <taxon>Prevotellaceae</taxon>
        <taxon>Alloprevotella</taxon>
    </lineage>
</organism>
<evidence type="ECO:0000313" key="1">
    <source>
        <dbReference type="EMBL" id="EEX70990.1"/>
    </source>
</evidence>
<keyword evidence="2" id="KW-1185">Reference proteome</keyword>
<reference evidence="1" key="1">
    <citation type="submission" date="2009-09" db="EMBL/GenBank/DDBJ databases">
        <authorList>
            <person name="Weinstock G."/>
            <person name="Sodergren E."/>
            <person name="Clifton S."/>
            <person name="Fulton L."/>
            <person name="Fulton B."/>
            <person name="Courtney L."/>
            <person name="Fronick C."/>
            <person name="Harrison M."/>
            <person name="Strong C."/>
            <person name="Farmer C."/>
            <person name="Delahaunty K."/>
            <person name="Markovic C."/>
            <person name="Hall O."/>
            <person name="Minx P."/>
            <person name="Tomlinson C."/>
            <person name="Mitreva M."/>
            <person name="Nelson J."/>
            <person name="Hou S."/>
            <person name="Wollam A."/>
            <person name="Pepin K.H."/>
            <person name="Johnson M."/>
            <person name="Bhonagiri V."/>
            <person name="Nash W.E."/>
            <person name="Warren W."/>
            <person name="Chinwalla A."/>
            <person name="Mardis E.R."/>
            <person name="Wilson R.K."/>
        </authorList>
    </citation>
    <scope>NUCLEOTIDE SEQUENCE [LARGE SCALE GENOMIC DNA]</scope>
    <source>
        <strain evidence="1">ATCC 51259</strain>
    </source>
</reference>
<dbReference type="AlphaFoldDB" id="C9LJ22"/>
<gene>
    <name evidence="1" type="ORF">GCWU000325_02235</name>
</gene>
<comment type="caution">
    <text evidence="1">The sequence shown here is derived from an EMBL/GenBank/DDBJ whole genome shotgun (WGS) entry which is preliminary data.</text>
</comment>
<dbReference type="EMBL" id="ACIJ02000023">
    <property type="protein sequence ID" value="EEX70990.1"/>
    <property type="molecule type" value="Genomic_DNA"/>
</dbReference>
<proteinExistence type="predicted"/>
<accession>C9LJ22</accession>